<dbReference type="eggNOG" id="ENOG502S5S2">
    <property type="taxonomic scope" value="Eukaryota"/>
</dbReference>
<dbReference type="HOGENOM" id="CLU_039068_3_0_1"/>
<protein>
    <recommendedName>
        <fullName evidence="3">Methyltransferase domain-containing protein</fullName>
    </recommendedName>
</protein>
<dbReference type="InterPro" id="IPR029063">
    <property type="entry name" value="SAM-dependent_MTases_sf"/>
</dbReference>
<dbReference type="SUPFAM" id="SSF53335">
    <property type="entry name" value="S-adenosyl-L-methionine-dependent methyltransferases"/>
    <property type="match status" value="1"/>
</dbReference>
<gene>
    <name evidence="1" type="ORF">PDE_01431</name>
</gene>
<proteinExistence type="predicted"/>
<keyword evidence="2" id="KW-1185">Reference proteome</keyword>
<accession>S7Z8H0</accession>
<evidence type="ECO:0008006" key="3">
    <source>
        <dbReference type="Google" id="ProtNLM"/>
    </source>
</evidence>
<dbReference type="AlphaFoldDB" id="S7Z8H0"/>
<dbReference type="OrthoDB" id="61390at2759"/>
<dbReference type="PhylomeDB" id="S7Z8H0"/>
<dbReference type="Gene3D" id="3.40.50.150">
    <property type="entry name" value="Vaccinia Virus protein VP39"/>
    <property type="match status" value="1"/>
</dbReference>
<reference evidence="1 2" key="1">
    <citation type="journal article" date="2013" name="PLoS ONE">
        <title>Genomic and secretomic analyses reveal unique features of the lignocellulolytic enzyme system of Penicillium decumbens.</title>
        <authorList>
            <person name="Liu G."/>
            <person name="Zhang L."/>
            <person name="Wei X."/>
            <person name="Zou G."/>
            <person name="Qin Y."/>
            <person name="Ma L."/>
            <person name="Li J."/>
            <person name="Zheng H."/>
            <person name="Wang S."/>
            <person name="Wang C."/>
            <person name="Xun L."/>
            <person name="Zhao G.-P."/>
            <person name="Zhou Z."/>
            <person name="Qu Y."/>
        </authorList>
    </citation>
    <scope>NUCLEOTIDE SEQUENCE [LARGE SCALE GENOMIC DNA]</scope>
    <source>
        <strain evidence="2">114-2 / CGMCC 5302</strain>
    </source>
</reference>
<name>S7Z8H0_PENO1</name>
<dbReference type="CDD" id="cd02440">
    <property type="entry name" value="AdoMet_MTases"/>
    <property type="match status" value="1"/>
</dbReference>
<organism evidence="1 2">
    <name type="scientific">Penicillium oxalicum (strain 114-2 / CGMCC 5302)</name>
    <name type="common">Penicillium decumbens</name>
    <dbReference type="NCBI Taxonomy" id="933388"/>
    <lineage>
        <taxon>Eukaryota</taxon>
        <taxon>Fungi</taxon>
        <taxon>Dikarya</taxon>
        <taxon>Ascomycota</taxon>
        <taxon>Pezizomycotina</taxon>
        <taxon>Eurotiomycetes</taxon>
        <taxon>Eurotiomycetidae</taxon>
        <taxon>Eurotiales</taxon>
        <taxon>Aspergillaceae</taxon>
        <taxon>Penicillium</taxon>
    </lineage>
</organism>
<sequence>MWLNVGFWKNNPSSFQEACQHLFEEILSEAGISKDCSHDFSIIEVGCGCAETAFFMRGHLPHRLRDYIGITINDSQAKYAKDRLQSLVDDCLPMWEGRESPLNEVFKADAADPDTWPSHVHDTIDRLIRYQQGPKNNEKIQSDIWLLAIDTLYHFKPSRHGILKFAHQEIGASFMATDIIISSSLSIWNRILLRILFYFLYVPWTNILTREEYVSMLAACGYEKENIQIRDITDHCFPGYDQFLARQGRDWERIGGSPAVFRPMLLMGRVTAWWARSATIRECIIIAKKSGPVP</sequence>
<evidence type="ECO:0000313" key="2">
    <source>
        <dbReference type="Proteomes" id="UP000019376"/>
    </source>
</evidence>
<dbReference type="STRING" id="933388.S7Z8H0"/>
<dbReference type="Proteomes" id="UP000019376">
    <property type="component" value="Unassembled WGS sequence"/>
</dbReference>
<evidence type="ECO:0000313" key="1">
    <source>
        <dbReference type="EMBL" id="EPS26494.1"/>
    </source>
</evidence>
<dbReference type="EMBL" id="KB644409">
    <property type="protein sequence ID" value="EPS26494.1"/>
    <property type="molecule type" value="Genomic_DNA"/>
</dbReference>